<organism evidence="1 2">
    <name type="scientific">Cinara cedri</name>
    <dbReference type="NCBI Taxonomy" id="506608"/>
    <lineage>
        <taxon>Eukaryota</taxon>
        <taxon>Metazoa</taxon>
        <taxon>Ecdysozoa</taxon>
        <taxon>Arthropoda</taxon>
        <taxon>Hexapoda</taxon>
        <taxon>Insecta</taxon>
        <taxon>Pterygota</taxon>
        <taxon>Neoptera</taxon>
        <taxon>Paraneoptera</taxon>
        <taxon>Hemiptera</taxon>
        <taxon>Sternorrhyncha</taxon>
        <taxon>Aphidomorpha</taxon>
        <taxon>Aphidoidea</taxon>
        <taxon>Aphididae</taxon>
        <taxon>Lachninae</taxon>
        <taxon>Cinara</taxon>
    </lineage>
</organism>
<evidence type="ECO:0000313" key="2">
    <source>
        <dbReference type="Proteomes" id="UP000325440"/>
    </source>
</evidence>
<proteinExistence type="predicted"/>
<reference evidence="1 2" key="1">
    <citation type="submission" date="2019-08" db="EMBL/GenBank/DDBJ databases">
        <authorList>
            <person name="Alioto T."/>
            <person name="Alioto T."/>
            <person name="Gomez Garrido J."/>
        </authorList>
    </citation>
    <scope>NUCLEOTIDE SEQUENCE [LARGE SCALE GENOMIC DNA]</scope>
</reference>
<accession>A0A5E4N3K6</accession>
<gene>
    <name evidence="1" type="ORF">CINCED_3A018888</name>
</gene>
<protein>
    <submittedName>
        <fullName evidence="1">Uncharacterized protein</fullName>
    </submittedName>
</protein>
<sequence length="134" mass="15617">MYEIQISADLTEFLIAMNGIRYIRRKCKVSKIELKFSNSTSDKWKLMIGSEDGDHIDDVDVVYDRDSKNRFAAQAGRRISRDGPDAAICRSIYRFARKAPEHLLAIDYALVMRSTKKYHYCIQHNKLEKIKIVE</sequence>
<evidence type="ECO:0000313" key="1">
    <source>
        <dbReference type="EMBL" id="VVC38569.1"/>
    </source>
</evidence>
<name>A0A5E4N3K6_9HEMI</name>
<dbReference type="AlphaFoldDB" id="A0A5E4N3K6"/>
<keyword evidence="2" id="KW-1185">Reference proteome</keyword>
<dbReference type="Proteomes" id="UP000325440">
    <property type="component" value="Unassembled WGS sequence"/>
</dbReference>
<dbReference type="EMBL" id="CABPRJ010001481">
    <property type="protein sequence ID" value="VVC38569.1"/>
    <property type="molecule type" value="Genomic_DNA"/>
</dbReference>